<dbReference type="EMBL" id="JACAGB010000009">
    <property type="protein sequence ID" value="KAF6343012.1"/>
    <property type="molecule type" value="Genomic_DNA"/>
</dbReference>
<sequence length="146" mass="16477">MGQTLLRLPSCKGRQAEPEQGHAWQLPNRDIIHGLCHGVPTTETCPNYLTLENEILTSFLPFFHLVRKIWVDSQEGNFPLNSASVQITAHTADSQKNFLQRTGGWKQHHMGWVREPLVGPGFLHFLFCICLSFLVLKSHPLPPTLG</sequence>
<gene>
    <name evidence="1" type="ORF">mPipKuh1_010740</name>
</gene>
<name>A0A7J7X097_PIPKU</name>
<reference evidence="1 2" key="1">
    <citation type="journal article" date="2020" name="Nature">
        <title>Six reference-quality genomes reveal evolution of bat adaptations.</title>
        <authorList>
            <person name="Jebb D."/>
            <person name="Huang Z."/>
            <person name="Pippel M."/>
            <person name="Hughes G.M."/>
            <person name="Lavrichenko K."/>
            <person name="Devanna P."/>
            <person name="Winkler S."/>
            <person name="Jermiin L.S."/>
            <person name="Skirmuntt E.C."/>
            <person name="Katzourakis A."/>
            <person name="Burkitt-Gray L."/>
            <person name="Ray D.A."/>
            <person name="Sullivan K.A.M."/>
            <person name="Roscito J.G."/>
            <person name="Kirilenko B.M."/>
            <person name="Davalos L.M."/>
            <person name="Corthals A.P."/>
            <person name="Power M.L."/>
            <person name="Jones G."/>
            <person name="Ransome R.D."/>
            <person name="Dechmann D.K.N."/>
            <person name="Locatelli A.G."/>
            <person name="Puechmaille S.J."/>
            <person name="Fedrigo O."/>
            <person name="Jarvis E.D."/>
            <person name="Hiller M."/>
            <person name="Vernes S.C."/>
            <person name="Myers E.W."/>
            <person name="Teeling E.C."/>
        </authorList>
    </citation>
    <scope>NUCLEOTIDE SEQUENCE [LARGE SCALE GENOMIC DNA]</scope>
    <source>
        <strain evidence="1">MPipKuh1</strain>
        <tissue evidence="1">Flight muscle</tissue>
    </source>
</reference>
<proteinExistence type="predicted"/>
<accession>A0A7J7X097</accession>
<keyword evidence="2" id="KW-1185">Reference proteome</keyword>
<organism evidence="1 2">
    <name type="scientific">Pipistrellus kuhlii</name>
    <name type="common">Kuhl's pipistrelle</name>
    <dbReference type="NCBI Taxonomy" id="59472"/>
    <lineage>
        <taxon>Eukaryota</taxon>
        <taxon>Metazoa</taxon>
        <taxon>Chordata</taxon>
        <taxon>Craniata</taxon>
        <taxon>Vertebrata</taxon>
        <taxon>Euteleostomi</taxon>
        <taxon>Mammalia</taxon>
        <taxon>Eutheria</taxon>
        <taxon>Laurasiatheria</taxon>
        <taxon>Chiroptera</taxon>
        <taxon>Yangochiroptera</taxon>
        <taxon>Vespertilionidae</taxon>
        <taxon>Pipistrellus</taxon>
    </lineage>
</organism>
<dbReference type="Proteomes" id="UP000558488">
    <property type="component" value="Unassembled WGS sequence"/>
</dbReference>
<protein>
    <submittedName>
        <fullName evidence="1">Uncharacterized protein</fullName>
    </submittedName>
</protein>
<dbReference type="AlphaFoldDB" id="A0A7J7X097"/>
<evidence type="ECO:0000313" key="2">
    <source>
        <dbReference type="Proteomes" id="UP000558488"/>
    </source>
</evidence>
<comment type="caution">
    <text evidence="1">The sequence shown here is derived from an EMBL/GenBank/DDBJ whole genome shotgun (WGS) entry which is preliminary data.</text>
</comment>
<evidence type="ECO:0000313" key="1">
    <source>
        <dbReference type="EMBL" id="KAF6343012.1"/>
    </source>
</evidence>